<evidence type="ECO:0000256" key="1">
    <source>
        <dbReference type="SAM" id="MobiDB-lite"/>
    </source>
</evidence>
<protein>
    <recommendedName>
        <fullName evidence="5">Secreted protein</fullName>
    </recommendedName>
</protein>
<proteinExistence type="predicted"/>
<comment type="caution">
    <text evidence="3">The sequence shown here is derived from an EMBL/GenBank/DDBJ whole genome shotgun (WGS) entry which is preliminary data.</text>
</comment>
<dbReference type="Proteomes" id="UP000825729">
    <property type="component" value="Unassembled WGS sequence"/>
</dbReference>
<dbReference type="EMBL" id="JAINDJ010000002">
    <property type="protein sequence ID" value="KAG9457648.1"/>
    <property type="molecule type" value="Genomic_DNA"/>
</dbReference>
<keyword evidence="2" id="KW-1133">Transmembrane helix</keyword>
<feature type="compositionally biased region" description="Basic and acidic residues" evidence="1">
    <location>
        <begin position="65"/>
        <end position="86"/>
    </location>
</feature>
<organism evidence="3 4">
    <name type="scientific">Aristolochia fimbriata</name>
    <name type="common">White veined hardy Dutchman's pipe vine</name>
    <dbReference type="NCBI Taxonomy" id="158543"/>
    <lineage>
        <taxon>Eukaryota</taxon>
        <taxon>Viridiplantae</taxon>
        <taxon>Streptophyta</taxon>
        <taxon>Embryophyta</taxon>
        <taxon>Tracheophyta</taxon>
        <taxon>Spermatophyta</taxon>
        <taxon>Magnoliopsida</taxon>
        <taxon>Magnoliidae</taxon>
        <taxon>Piperales</taxon>
        <taxon>Aristolochiaceae</taxon>
        <taxon>Aristolochia</taxon>
    </lineage>
</organism>
<evidence type="ECO:0000256" key="2">
    <source>
        <dbReference type="SAM" id="Phobius"/>
    </source>
</evidence>
<evidence type="ECO:0000313" key="3">
    <source>
        <dbReference type="EMBL" id="KAG9457648.1"/>
    </source>
</evidence>
<keyword evidence="4" id="KW-1185">Reference proteome</keyword>
<gene>
    <name evidence="3" type="ORF">H6P81_002156</name>
</gene>
<reference evidence="3 4" key="1">
    <citation type="submission" date="2021-07" db="EMBL/GenBank/DDBJ databases">
        <title>The Aristolochia fimbriata genome: insights into angiosperm evolution, floral development and chemical biosynthesis.</title>
        <authorList>
            <person name="Jiao Y."/>
        </authorList>
    </citation>
    <scope>NUCLEOTIDE SEQUENCE [LARGE SCALE GENOMIC DNA]</scope>
    <source>
        <strain evidence="3">IBCAS-2021</strain>
        <tissue evidence="3">Leaf</tissue>
    </source>
</reference>
<evidence type="ECO:0008006" key="5">
    <source>
        <dbReference type="Google" id="ProtNLM"/>
    </source>
</evidence>
<keyword evidence="2" id="KW-0812">Transmembrane</keyword>
<keyword evidence="2" id="KW-0472">Membrane</keyword>
<feature type="region of interest" description="Disordered" evidence="1">
    <location>
        <begin position="65"/>
        <end position="92"/>
    </location>
</feature>
<sequence>MLSLPPSICVCRISYWYVLVMVCGDFSLFWCCEKKREVYVPEPGRICLFSREKLETLETWKKGREIREKSDRRERRQKEKQRETSQKKIVVT</sequence>
<evidence type="ECO:0000313" key="4">
    <source>
        <dbReference type="Proteomes" id="UP000825729"/>
    </source>
</evidence>
<accession>A0AAV7F9P7</accession>
<feature type="transmembrane region" description="Helical" evidence="2">
    <location>
        <begin position="13"/>
        <end position="32"/>
    </location>
</feature>
<name>A0AAV7F9P7_ARIFI</name>
<dbReference type="AlphaFoldDB" id="A0AAV7F9P7"/>